<evidence type="ECO:0000256" key="1">
    <source>
        <dbReference type="ARBA" id="ARBA00005817"/>
    </source>
</evidence>
<reference evidence="7 8" key="1">
    <citation type="submission" date="2022-11" db="EMBL/GenBank/DDBJ databases">
        <title>Desulfobotulus tamanensis H1 sp. nov. - anaerobic, alkaliphilic, sulphate reducing bacterium isolated from terrestrial mud volcano.</title>
        <authorList>
            <person name="Frolova A."/>
            <person name="Merkel A.Y."/>
            <person name="Slobodkin A.I."/>
        </authorList>
    </citation>
    <scope>NUCLEOTIDE SEQUENCE [LARGE SCALE GENOMIC DNA]</scope>
    <source>
        <strain evidence="7 8">H1</strain>
    </source>
</reference>
<feature type="domain" description="Electron transfer flavoprotein alpha/beta-subunit N-terminal" evidence="6">
    <location>
        <begin position="14"/>
        <end position="205"/>
    </location>
</feature>
<keyword evidence="8" id="KW-1185">Reference proteome</keyword>
<dbReference type="Pfam" id="PF00766">
    <property type="entry name" value="ETF_alpha"/>
    <property type="match status" value="1"/>
</dbReference>
<dbReference type="CDD" id="cd01715">
    <property type="entry name" value="ETF_alpha"/>
    <property type="match status" value="1"/>
</dbReference>
<gene>
    <name evidence="7" type="ORF">OOT00_12625</name>
</gene>
<comment type="caution">
    <text evidence="7">The sequence shown here is derived from an EMBL/GenBank/DDBJ whole genome shotgun (WGS) entry which is preliminary data.</text>
</comment>
<evidence type="ECO:0000256" key="2">
    <source>
        <dbReference type="ARBA" id="ARBA00022448"/>
    </source>
</evidence>
<keyword evidence="3" id="KW-0285">Flavoprotein</keyword>
<proteinExistence type="inferred from homology"/>
<evidence type="ECO:0000259" key="6">
    <source>
        <dbReference type="SMART" id="SM00893"/>
    </source>
</evidence>
<dbReference type="SUPFAM" id="SSF52467">
    <property type="entry name" value="DHS-like NAD/FAD-binding domain"/>
    <property type="match status" value="1"/>
</dbReference>
<evidence type="ECO:0000256" key="4">
    <source>
        <dbReference type="ARBA" id="ARBA00022827"/>
    </source>
</evidence>
<organism evidence="7 8">
    <name type="scientific">Desulfobotulus pelophilus</name>
    <dbReference type="NCBI Taxonomy" id="2823377"/>
    <lineage>
        <taxon>Bacteria</taxon>
        <taxon>Pseudomonadati</taxon>
        <taxon>Thermodesulfobacteriota</taxon>
        <taxon>Desulfobacteria</taxon>
        <taxon>Desulfobacterales</taxon>
        <taxon>Desulfobacteraceae</taxon>
        <taxon>Desulfobotulus</taxon>
    </lineage>
</organism>
<dbReference type="PANTHER" id="PTHR43153:SF1">
    <property type="entry name" value="ELECTRON TRANSFER FLAVOPROTEIN SUBUNIT ALPHA, MITOCHONDRIAL"/>
    <property type="match status" value="1"/>
</dbReference>
<dbReference type="SMART" id="SM00893">
    <property type="entry name" value="ETF"/>
    <property type="match status" value="1"/>
</dbReference>
<dbReference type="InterPro" id="IPR001308">
    <property type="entry name" value="ETF_a/FixB"/>
</dbReference>
<evidence type="ECO:0000256" key="3">
    <source>
        <dbReference type="ARBA" id="ARBA00022630"/>
    </source>
</evidence>
<dbReference type="InterPro" id="IPR033947">
    <property type="entry name" value="ETF_alpha_N"/>
</dbReference>
<dbReference type="InterPro" id="IPR014730">
    <property type="entry name" value="ETF_a/b_N"/>
</dbReference>
<dbReference type="Gene3D" id="3.40.50.1220">
    <property type="entry name" value="TPP-binding domain"/>
    <property type="match status" value="1"/>
</dbReference>
<dbReference type="InterPro" id="IPR014729">
    <property type="entry name" value="Rossmann-like_a/b/a_fold"/>
</dbReference>
<keyword evidence="4" id="KW-0274">FAD</keyword>
<keyword evidence="2" id="KW-0813">Transport</keyword>
<evidence type="ECO:0000256" key="5">
    <source>
        <dbReference type="ARBA" id="ARBA00022982"/>
    </source>
</evidence>
<dbReference type="InterPro" id="IPR029035">
    <property type="entry name" value="DHS-like_NAD/FAD-binding_dom"/>
</dbReference>
<dbReference type="Gene3D" id="3.40.50.620">
    <property type="entry name" value="HUPs"/>
    <property type="match status" value="1"/>
</dbReference>
<protein>
    <submittedName>
        <fullName evidence="7">Electron transfer flavoprotein subunit alpha/FixB family protein</fullName>
    </submittedName>
</protein>
<evidence type="ECO:0000313" key="8">
    <source>
        <dbReference type="Proteomes" id="UP001209681"/>
    </source>
</evidence>
<evidence type="ECO:0000313" key="7">
    <source>
        <dbReference type="EMBL" id="MCW7754828.1"/>
    </source>
</evidence>
<keyword evidence="5" id="KW-0249">Electron transport</keyword>
<accession>A0ABT3NBI6</accession>
<name>A0ABT3NBI6_9BACT</name>
<dbReference type="InterPro" id="IPR018206">
    <property type="entry name" value="ETF_asu_C_CS"/>
</dbReference>
<dbReference type="PIRSF" id="PIRSF000089">
    <property type="entry name" value="Electra_flavoP_a"/>
    <property type="match status" value="1"/>
</dbReference>
<dbReference type="Proteomes" id="UP001209681">
    <property type="component" value="Unassembled WGS sequence"/>
</dbReference>
<dbReference type="EMBL" id="JAPFPW010000016">
    <property type="protein sequence ID" value="MCW7754828.1"/>
    <property type="molecule type" value="Genomic_DNA"/>
</dbReference>
<dbReference type="InterPro" id="IPR014731">
    <property type="entry name" value="ETF_asu_C"/>
</dbReference>
<comment type="similarity">
    <text evidence="1">Belongs to the ETF alpha-subunit/FixB family.</text>
</comment>
<dbReference type="SUPFAM" id="SSF52402">
    <property type="entry name" value="Adenine nucleotide alpha hydrolases-like"/>
    <property type="match status" value="1"/>
</dbReference>
<dbReference type="PROSITE" id="PS00696">
    <property type="entry name" value="ETF_ALPHA"/>
    <property type="match status" value="1"/>
</dbReference>
<dbReference type="Pfam" id="PF01012">
    <property type="entry name" value="ETF"/>
    <property type="match status" value="1"/>
</dbReference>
<dbReference type="RefSeq" id="WP_265425742.1">
    <property type="nucleotide sequence ID" value="NZ_JAPFPW010000016.1"/>
</dbReference>
<dbReference type="PANTHER" id="PTHR43153">
    <property type="entry name" value="ELECTRON TRANSFER FLAVOPROTEIN ALPHA"/>
    <property type="match status" value="1"/>
</dbReference>
<sequence>MTDTVKDFSDDKGVWVFTEQQDGNLARTTLSLEMLGEGRKLADKLGVPLTAFLLGHNVQALAEELIAYGADIVLLADDPALAQYRTGLYTDIICEEARKRKPDVLLVGASPVGRDLAPRISFRLHTGCTADCTHLDIDEEKKILVSTRPAFGGNVMATILCPDHRPQMSTVRPGVMEMPDKDSSREGEVVRLELSIDEASDPVKVLSVKKREHSGINIREAERIVCVGMGAGDTRTFAKLEELARELDAQVGGTRPVVEACLITHDCQIGQTGKTVRPELYMACGVSGTVQHTTGMSGAKTIVAINKDSNAEIFNFAHYGIVGDASLVVPALIEQIRKARKVS</sequence>